<protein>
    <submittedName>
        <fullName evidence="2">Uncharacterized protein</fullName>
    </submittedName>
</protein>
<dbReference type="EMBL" id="BQKM01000033">
    <property type="protein sequence ID" value="GJN56396.1"/>
    <property type="molecule type" value="Genomic_DNA"/>
</dbReference>
<keyword evidence="1" id="KW-0472">Membrane</keyword>
<organism evidence="2 4">
    <name type="scientific">Pseudomonas tohonis</name>
    <dbReference type="NCBI Taxonomy" id="2725477"/>
    <lineage>
        <taxon>Bacteria</taxon>
        <taxon>Pseudomonadati</taxon>
        <taxon>Pseudomonadota</taxon>
        <taxon>Gammaproteobacteria</taxon>
        <taxon>Pseudomonadales</taxon>
        <taxon>Pseudomonadaceae</taxon>
        <taxon>Pseudomonas</taxon>
    </lineage>
</organism>
<reference evidence="2 4" key="1">
    <citation type="submission" date="2020-05" db="EMBL/GenBank/DDBJ databases">
        <title>Characterization of novel class B3 metallo-beta-lactamase from novel Pseudomonas species.</title>
        <authorList>
            <person name="Yamada K."/>
            <person name="Aoki K."/>
            <person name="Ishii Y."/>
        </authorList>
    </citation>
    <scope>NUCLEOTIDE SEQUENCE [LARGE SCALE GENOMIC DNA]</scope>
    <source>
        <strain evidence="2 4">TUM18999</strain>
        <strain evidence="3 5">TUM20286</strain>
    </source>
</reference>
<keyword evidence="5" id="KW-1185">Reference proteome</keyword>
<accession>A0A6J4E5T9</accession>
<sequence length="48" mass="5290">MEPLHIALGVLAAIVALSIAINYFDSRMKPGEMGRQARDGGPRRTPRR</sequence>
<evidence type="ECO:0000313" key="2">
    <source>
        <dbReference type="EMBL" id="BCG25303.1"/>
    </source>
</evidence>
<name>A0A6J4E5T9_9PSED</name>
<dbReference type="RefSeq" id="WP_173180288.1">
    <property type="nucleotide sequence ID" value="NZ_AP023189.1"/>
</dbReference>
<gene>
    <name evidence="2" type="ORF">TUM18999_34940</name>
    <name evidence="3" type="ORF">TUM20286_61480</name>
</gene>
<proteinExistence type="predicted"/>
<dbReference type="EMBL" id="AP023189">
    <property type="protein sequence ID" value="BCG25303.1"/>
    <property type="molecule type" value="Genomic_DNA"/>
</dbReference>
<keyword evidence="1" id="KW-0812">Transmembrane</keyword>
<evidence type="ECO:0000313" key="4">
    <source>
        <dbReference type="Proteomes" id="UP000509383"/>
    </source>
</evidence>
<dbReference type="Proteomes" id="UP000509383">
    <property type="component" value="Chromosome"/>
</dbReference>
<keyword evidence="1" id="KW-1133">Transmembrane helix</keyword>
<evidence type="ECO:0000313" key="5">
    <source>
        <dbReference type="Proteomes" id="UP001054892"/>
    </source>
</evidence>
<feature type="transmembrane region" description="Helical" evidence="1">
    <location>
        <begin position="6"/>
        <end position="24"/>
    </location>
</feature>
<dbReference type="KEGG" id="ptw:TUM18999_34940"/>
<evidence type="ECO:0000313" key="3">
    <source>
        <dbReference type="EMBL" id="GJN56396.1"/>
    </source>
</evidence>
<dbReference type="AlphaFoldDB" id="A0A6J4E5T9"/>
<evidence type="ECO:0000256" key="1">
    <source>
        <dbReference type="SAM" id="Phobius"/>
    </source>
</evidence>
<dbReference type="Proteomes" id="UP001054892">
    <property type="component" value="Unassembled WGS sequence"/>
</dbReference>